<accession>A0A2U3AL70</accession>
<sequence length="181" mass="20896">MVYVESDRCKLRTLVESDVESLTSLVARNKKYWSIHEPLHANEYYTNKTQLKRIIDASRQLGMSREYSFGIFLKDTGELIGHISLYSIKRLPFSSAFIGYSMDEKYTGQGFATEVVKRVTQFGFEELAIHRIEAYVSPANEGSVKVLEKAGYDREGLLKQLLYINGDWVDHYLYALIDPKY</sequence>
<keyword evidence="1 5" id="KW-0808">Transferase</keyword>
<dbReference type="RefSeq" id="WP_109306133.1">
    <property type="nucleotide sequence ID" value="NZ_BJUF01000034.1"/>
</dbReference>
<protein>
    <submittedName>
        <fullName evidence="5">N-acetyltransferase</fullName>
    </submittedName>
</protein>
<proteinExistence type="inferred from homology"/>
<keyword evidence="2" id="KW-0012">Acyltransferase</keyword>
<dbReference type="AlphaFoldDB" id="A0A2U3AL70"/>
<gene>
    <name evidence="5" type="ORF">DEX24_09185</name>
</gene>
<organism evidence="5 6">
    <name type="scientific">Kurthia sibirica</name>
    <dbReference type="NCBI Taxonomy" id="202750"/>
    <lineage>
        <taxon>Bacteria</taxon>
        <taxon>Bacillati</taxon>
        <taxon>Bacillota</taxon>
        <taxon>Bacilli</taxon>
        <taxon>Bacillales</taxon>
        <taxon>Caryophanaceae</taxon>
        <taxon>Kurthia</taxon>
    </lineage>
</organism>
<evidence type="ECO:0000313" key="5">
    <source>
        <dbReference type="EMBL" id="PWI25285.1"/>
    </source>
</evidence>
<name>A0A2U3AL70_9BACL</name>
<dbReference type="GO" id="GO:0008999">
    <property type="term" value="F:protein-N-terminal-alanine acetyltransferase activity"/>
    <property type="evidence" value="ECO:0007669"/>
    <property type="project" value="TreeGrafter"/>
</dbReference>
<dbReference type="GO" id="GO:0005737">
    <property type="term" value="C:cytoplasm"/>
    <property type="evidence" value="ECO:0007669"/>
    <property type="project" value="TreeGrafter"/>
</dbReference>
<evidence type="ECO:0000313" key="6">
    <source>
        <dbReference type="Proteomes" id="UP000245938"/>
    </source>
</evidence>
<evidence type="ECO:0000256" key="1">
    <source>
        <dbReference type="ARBA" id="ARBA00022679"/>
    </source>
</evidence>
<evidence type="ECO:0000256" key="3">
    <source>
        <dbReference type="ARBA" id="ARBA00038502"/>
    </source>
</evidence>
<dbReference type="SUPFAM" id="SSF55729">
    <property type="entry name" value="Acyl-CoA N-acyltransferases (Nat)"/>
    <property type="match status" value="1"/>
</dbReference>
<comment type="caution">
    <text evidence="5">The sequence shown here is derived from an EMBL/GenBank/DDBJ whole genome shotgun (WGS) entry which is preliminary data.</text>
</comment>
<dbReference type="Pfam" id="PF13302">
    <property type="entry name" value="Acetyltransf_3"/>
    <property type="match status" value="1"/>
</dbReference>
<dbReference type="PANTHER" id="PTHR43792">
    <property type="entry name" value="GNAT FAMILY, PUTATIVE (AFU_ORTHOLOGUE AFUA_3G00765)-RELATED-RELATED"/>
    <property type="match status" value="1"/>
</dbReference>
<dbReference type="PANTHER" id="PTHR43792:SF8">
    <property type="entry name" value="[RIBOSOMAL PROTEIN US5]-ALANINE N-ACETYLTRANSFERASE"/>
    <property type="match status" value="1"/>
</dbReference>
<dbReference type="InterPro" id="IPR000182">
    <property type="entry name" value="GNAT_dom"/>
</dbReference>
<feature type="domain" description="N-acetyltransferase" evidence="4">
    <location>
        <begin position="9"/>
        <end position="179"/>
    </location>
</feature>
<dbReference type="Proteomes" id="UP000245938">
    <property type="component" value="Unassembled WGS sequence"/>
</dbReference>
<evidence type="ECO:0000259" key="4">
    <source>
        <dbReference type="PROSITE" id="PS51186"/>
    </source>
</evidence>
<dbReference type="Gene3D" id="3.40.630.30">
    <property type="match status" value="1"/>
</dbReference>
<dbReference type="OrthoDB" id="9795206at2"/>
<evidence type="ECO:0000256" key="2">
    <source>
        <dbReference type="ARBA" id="ARBA00023315"/>
    </source>
</evidence>
<dbReference type="PROSITE" id="PS51186">
    <property type="entry name" value="GNAT"/>
    <property type="match status" value="1"/>
</dbReference>
<dbReference type="InterPro" id="IPR016181">
    <property type="entry name" value="Acyl_CoA_acyltransferase"/>
</dbReference>
<reference evidence="5 6" key="1">
    <citation type="submission" date="2018-05" db="EMBL/GenBank/DDBJ databases">
        <title>Kurthia sibirica genome sequence.</title>
        <authorList>
            <person name="Maclea K.S."/>
            <person name="Goen A.E."/>
        </authorList>
    </citation>
    <scope>NUCLEOTIDE SEQUENCE [LARGE SCALE GENOMIC DNA]</scope>
    <source>
        <strain evidence="5 6">ATCC 49154</strain>
    </source>
</reference>
<comment type="similarity">
    <text evidence="3">Belongs to the acetyltransferase family. RimJ subfamily.</text>
</comment>
<dbReference type="InterPro" id="IPR051531">
    <property type="entry name" value="N-acetyltransferase"/>
</dbReference>
<dbReference type="EMBL" id="QFVR01000010">
    <property type="protein sequence ID" value="PWI25285.1"/>
    <property type="molecule type" value="Genomic_DNA"/>
</dbReference>
<keyword evidence="6" id="KW-1185">Reference proteome</keyword>